<sequence>MNHPSQRRILITGAAGYIGRQLARRLASEHVVVGVDIRPDDNADFPFYVRDIRDPSLGELIQKHGIDQVVHLAAVLEDSGDRERDFDIDVNGTRNVLDACIASGVRQLVVTSSGAAYGYHADNPEWINEDAPLRGNPEFAYSDHKRQVEALLADYRQRHPHLGQLVLRPGTVLGANTRNLITRLFEGRSLLAVAGSPSPFVFIWDQDVLAIIEKGVTEERNGCFNLAGDGALTITQLAAILRKPVVTVPAWAIRAGLAVGHALRLTGYTPAQVNFLRYRPVLGNQKLKQEFGYLPKKSSEQTFRFWLASRESKA</sequence>
<dbReference type="InterPro" id="IPR050177">
    <property type="entry name" value="Lipid_A_modif_metabolic_enz"/>
</dbReference>
<dbReference type="InterPro" id="IPR036291">
    <property type="entry name" value="NAD(P)-bd_dom_sf"/>
</dbReference>
<keyword evidence="3" id="KW-1185">Reference proteome</keyword>
<name>A0A418XZ32_9GAMM</name>
<dbReference type="EMBL" id="QYYA01000002">
    <property type="protein sequence ID" value="RJG18276.1"/>
    <property type="molecule type" value="Genomic_DNA"/>
</dbReference>
<reference evidence="2 3" key="1">
    <citation type="submission" date="2018-09" db="EMBL/GenBank/DDBJ databases">
        <title>Alcanivorax profundi sp. nov., isolated from 1000 m-depth seawater of the Mariana Trench.</title>
        <authorList>
            <person name="Liu J."/>
        </authorList>
    </citation>
    <scope>NUCLEOTIDE SEQUENCE [LARGE SCALE GENOMIC DNA]</scope>
    <source>
        <strain evidence="2 3">MTEO17</strain>
    </source>
</reference>
<dbReference type="OrthoDB" id="9801056at2"/>
<dbReference type="Proteomes" id="UP000283734">
    <property type="component" value="Unassembled WGS sequence"/>
</dbReference>
<dbReference type="PANTHER" id="PTHR43245">
    <property type="entry name" value="BIFUNCTIONAL POLYMYXIN RESISTANCE PROTEIN ARNA"/>
    <property type="match status" value="1"/>
</dbReference>
<dbReference type="Pfam" id="PF01370">
    <property type="entry name" value="Epimerase"/>
    <property type="match status" value="1"/>
</dbReference>
<dbReference type="InterPro" id="IPR001509">
    <property type="entry name" value="Epimerase_deHydtase"/>
</dbReference>
<evidence type="ECO:0000313" key="2">
    <source>
        <dbReference type="EMBL" id="RJG18276.1"/>
    </source>
</evidence>
<dbReference type="AlphaFoldDB" id="A0A418XZ32"/>
<dbReference type="RefSeq" id="WP_119917788.1">
    <property type="nucleotide sequence ID" value="NZ_QYYA01000002.1"/>
</dbReference>
<comment type="caution">
    <text evidence="2">The sequence shown here is derived from an EMBL/GenBank/DDBJ whole genome shotgun (WGS) entry which is preliminary data.</text>
</comment>
<feature type="domain" description="NAD-dependent epimerase/dehydratase" evidence="1">
    <location>
        <begin position="9"/>
        <end position="183"/>
    </location>
</feature>
<organism evidence="2 3">
    <name type="scientific">Alcanivorax profundi</name>
    <dbReference type="NCBI Taxonomy" id="2338368"/>
    <lineage>
        <taxon>Bacteria</taxon>
        <taxon>Pseudomonadati</taxon>
        <taxon>Pseudomonadota</taxon>
        <taxon>Gammaproteobacteria</taxon>
        <taxon>Oceanospirillales</taxon>
        <taxon>Alcanivoracaceae</taxon>
        <taxon>Alcanivorax</taxon>
    </lineage>
</organism>
<evidence type="ECO:0000313" key="3">
    <source>
        <dbReference type="Proteomes" id="UP000283734"/>
    </source>
</evidence>
<evidence type="ECO:0000259" key="1">
    <source>
        <dbReference type="Pfam" id="PF01370"/>
    </source>
</evidence>
<gene>
    <name evidence="2" type="ORF">D4A39_07330</name>
</gene>
<accession>A0A418XZ32</accession>
<dbReference type="Gene3D" id="3.40.50.720">
    <property type="entry name" value="NAD(P)-binding Rossmann-like Domain"/>
    <property type="match status" value="1"/>
</dbReference>
<proteinExistence type="predicted"/>
<protein>
    <submittedName>
        <fullName evidence="2">SDR family oxidoreductase</fullName>
    </submittedName>
</protein>
<dbReference type="CDD" id="cd05240">
    <property type="entry name" value="UDP_G4E_3_SDR_e"/>
    <property type="match status" value="1"/>
</dbReference>
<dbReference type="SUPFAM" id="SSF51735">
    <property type="entry name" value="NAD(P)-binding Rossmann-fold domains"/>
    <property type="match status" value="1"/>
</dbReference>